<keyword evidence="11" id="KW-0539">Nucleus</keyword>
<evidence type="ECO:0000256" key="11">
    <source>
        <dbReference type="ARBA" id="ARBA00023242"/>
    </source>
</evidence>
<keyword evidence="5" id="KW-0677">Repeat</keyword>
<dbReference type="InterPro" id="IPR050717">
    <property type="entry name" value="C2H2-ZF_Transcription_Reg"/>
</dbReference>
<dbReference type="InterPro" id="IPR038269">
    <property type="entry name" value="SCAN_sf"/>
</dbReference>
<reference evidence="15" key="2">
    <citation type="submission" date="2025-09" db="UniProtKB">
        <authorList>
            <consortium name="Ensembl"/>
        </authorList>
    </citation>
    <scope>IDENTIFICATION</scope>
</reference>
<dbReference type="GO" id="GO:0008270">
    <property type="term" value="F:zinc ion binding"/>
    <property type="evidence" value="ECO:0007669"/>
    <property type="project" value="UniProtKB-KW"/>
</dbReference>
<dbReference type="Pfam" id="PF00096">
    <property type="entry name" value="zf-C2H2"/>
    <property type="match status" value="7"/>
</dbReference>
<sequence length="457" mass="52895">HCSPPQQELKFPDYSKWAWKRSQEEILPEDQARSDEKRQQFRHFCYQEAVGPRGICSHLHHLCRQWLKPEQHTKAQMLDLVVLEQFLAVLPLEMQNWVRECGPESSSQAVALAEGFLLSKAEDAKQVRRFYSGSPQGFEWDKIGREVVSCPGPSVECENDSKLSMVSPERNRCEEENVIFQNQCKSQRHKGSQPKYEHKDSTISLREKQYSCKECGKLFSRSSYLILHFRTHTGEKPYKCKECGKSFSRSSNLTLHMRAHRGEKRYKCKECGKSFLQASNLKLHLRTHTGEKPYECKDCGKSFSQSAHLTSHSRTHTGEKPYECKECGKSFSHSSYLTVHLRIHTGEKPYECKECRKSFSQSSRLTQHFRTHTGEKPYECKVCGKSFSQSSELTVHQRIHTGDIPYKCNECGKCFSQIIQSKCPENCLVQLLQNSFNYCDLRMWTSCLLGFNLLNAL</sequence>
<dbReference type="GO" id="GO:0005634">
    <property type="term" value="C:nucleus"/>
    <property type="evidence" value="ECO:0007669"/>
    <property type="project" value="UniProtKB-SubCell"/>
</dbReference>
<dbReference type="SMART" id="SM00355">
    <property type="entry name" value="ZnF_C2H2"/>
    <property type="match status" value="7"/>
</dbReference>
<evidence type="ECO:0000259" key="14">
    <source>
        <dbReference type="PROSITE" id="PS50804"/>
    </source>
</evidence>
<dbReference type="FunFam" id="3.30.160.60:FF:001037">
    <property type="entry name" value="zinc finger protein 566 isoform X2"/>
    <property type="match status" value="1"/>
</dbReference>
<evidence type="ECO:0000256" key="1">
    <source>
        <dbReference type="ARBA" id="ARBA00003767"/>
    </source>
</evidence>
<feature type="domain" description="C2H2-type" evidence="13">
    <location>
        <begin position="350"/>
        <end position="377"/>
    </location>
</feature>
<dbReference type="Ensembl" id="ENSSMRT00000031337.1">
    <property type="protein sequence ID" value="ENSSMRP00000026815.1"/>
    <property type="gene ID" value="ENSSMRG00000020702.1"/>
</dbReference>
<keyword evidence="4" id="KW-0479">Metal-binding</keyword>
<accession>A0A8D0KMY4</accession>
<evidence type="ECO:0000256" key="3">
    <source>
        <dbReference type="ARBA" id="ARBA00006991"/>
    </source>
</evidence>
<evidence type="ECO:0000256" key="9">
    <source>
        <dbReference type="ARBA" id="ARBA00023125"/>
    </source>
</evidence>
<dbReference type="SUPFAM" id="SSF57667">
    <property type="entry name" value="beta-beta-alpha zinc fingers"/>
    <property type="match status" value="4"/>
</dbReference>
<dbReference type="PROSITE" id="PS00028">
    <property type="entry name" value="ZINC_FINGER_C2H2_1"/>
    <property type="match status" value="7"/>
</dbReference>
<evidence type="ECO:0000256" key="2">
    <source>
        <dbReference type="ARBA" id="ARBA00004123"/>
    </source>
</evidence>
<dbReference type="FunFam" id="1.10.4020.10:FF:000005">
    <property type="entry name" value="Uncharacterized protein"/>
    <property type="match status" value="1"/>
</dbReference>
<name>A0A8D0KMY4_SALMN</name>
<evidence type="ECO:0000256" key="5">
    <source>
        <dbReference type="ARBA" id="ARBA00022737"/>
    </source>
</evidence>
<dbReference type="PROSITE" id="PS50157">
    <property type="entry name" value="ZINC_FINGER_C2H2_2"/>
    <property type="match status" value="7"/>
</dbReference>
<evidence type="ECO:0000256" key="12">
    <source>
        <dbReference type="PROSITE-ProRule" id="PRU00042"/>
    </source>
</evidence>
<feature type="domain" description="C2H2-type" evidence="13">
    <location>
        <begin position="322"/>
        <end position="349"/>
    </location>
</feature>
<feature type="domain" description="C2H2-type" evidence="13">
    <location>
        <begin position="238"/>
        <end position="265"/>
    </location>
</feature>
<evidence type="ECO:0000256" key="4">
    <source>
        <dbReference type="ARBA" id="ARBA00022723"/>
    </source>
</evidence>
<dbReference type="SMART" id="SM00431">
    <property type="entry name" value="SCAN"/>
    <property type="match status" value="1"/>
</dbReference>
<dbReference type="GeneTree" id="ENSGT00940000155965"/>
<dbReference type="PROSITE" id="PS50804">
    <property type="entry name" value="SCAN_BOX"/>
    <property type="match status" value="1"/>
</dbReference>
<dbReference type="Proteomes" id="UP000694421">
    <property type="component" value="Unplaced"/>
</dbReference>
<dbReference type="FunFam" id="3.30.160.60:FF:000295">
    <property type="entry name" value="zinc finger protein 19"/>
    <property type="match status" value="1"/>
</dbReference>
<keyword evidence="10" id="KW-0804">Transcription</keyword>
<protein>
    <submittedName>
        <fullName evidence="15">Uncharacterized protein</fullName>
    </submittedName>
</protein>
<dbReference type="FunFam" id="3.30.160.60:FF:000478">
    <property type="entry name" value="Zinc finger protein 133"/>
    <property type="match status" value="1"/>
</dbReference>
<dbReference type="CDD" id="cd07936">
    <property type="entry name" value="SCAN"/>
    <property type="match status" value="1"/>
</dbReference>
<keyword evidence="8" id="KW-0805">Transcription regulation</keyword>
<comment type="subcellular location">
    <subcellularLocation>
        <location evidence="2">Nucleus</location>
    </subcellularLocation>
</comment>
<dbReference type="SUPFAM" id="SSF47353">
    <property type="entry name" value="Retrovirus capsid dimerization domain-like"/>
    <property type="match status" value="1"/>
</dbReference>
<feature type="domain" description="C2H2-type" evidence="13">
    <location>
        <begin position="294"/>
        <end position="321"/>
    </location>
</feature>
<dbReference type="GO" id="GO:0000977">
    <property type="term" value="F:RNA polymerase II transcription regulatory region sequence-specific DNA binding"/>
    <property type="evidence" value="ECO:0007669"/>
    <property type="project" value="TreeGrafter"/>
</dbReference>
<dbReference type="InterPro" id="IPR003309">
    <property type="entry name" value="SCAN_dom"/>
</dbReference>
<dbReference type="Gene3D" id="1.10.4020.10">
    <property type="entry name" value="DNA breaking-rejoining enzymes"/>
    <property type="match status" value="1"/>
</dbReference>
<proteinExistence type="inferred from homology"/>
<dbReference type="GO" id="GO:0000981">
    <property type="term" value="F:DNA-binding transcription factor activity, RNA polymerase II-specific"/>
    <property type="evidence" value="ECO:0007669"/>
    <property type="project" value="TreeGrafter"/>
</dbReference>
<evidence type="ECO:0000256" key="10">
    <source>
        <dbReference type="ARBA" id="ARBA00023163"/>
    </source>
</evidence>
<dbReference type="AlphaFoldDB" id="A0A8D0KMY4"/>
<evidence type="ECO:0000256" key="7">
    <source>
        <dbReference type="ARBA" id="ARBA00022833"/>
    </source>
</evidence>
<reference evidence="15" key="1">
    <citation type="submission" date="2025-08" db="UniProtKB">
        <authorList>
            <consortium name="Ensembl"/>
        </authorList>
    </citation>
    <scope>IDENTIFICATION</scope>
</reference>
<dbReference type="FunFam" id="3.30.160.60:FF:001270">
    <property type="entry name" value="zinc finger protein 583 isoform X1"/>
    <property type="match status" value="2"/>
</dbReference>
<comment type="function">
    <text evidence="1">May be involved in transcriptional regulation.</text>
</comment>
<evidence type="ECO:0000256" key="8">
    <source>
        <dbReference type="ARBA" id="ARBA00023015"/>
    </source>
</evidence>
<feature type="domain" description="C2H2-type" evidence="13">
    <location>
        <begin position="378"/>
        <end position="405"/>
    </location>
</feature>
<organism evidence="15 16">
    <name type="scientific">Salvator merianae</name>
    <name type="common">Argentine black and white tegu</name>
    <name type="synonym">Tupinambis merianae</name>
    <dbReference type="NCBI Taxonomy" id="96440"/>
    <lineage>
        <taxon>Eukaryota</taxon>
        <taxon>Metazoa</taxon>
        <taxon>Chordata</taxon>
        <taxon>Craniata</taxon>
        <taxon>Vertebrata</taxon>
        <taxon>Euteleostomi</taxon>
        <taxon>Lepidosauria</taxon>
        <taxon>Squamata</taxon>
        <taxon>Bifurcata</taxon>
        <taxon>Unidentata</taxon>
        <taxon>Episquamata</taxon>
        <taxon>Laterata</taxon>
        <taxon>Teiioidea</taxon>
        <taxon>Teiidae</taxon>
        <taxon>Salvator</taxon>
    </lineage>
</organism>
<dbReference type="Gene3D" id="3.30.160.60">
    <property type="entry name" value="Classic Zinc Finger"/>
    <property type="match status" value="8"/>
</dbReference>
<dbReference type="InterPro" id="IPR013087">
    <property type="entry name" value="Znf_C2H2_type"/>
</dbReference>
<dbReference type="PANTHER" id="PTHR14196">
    <property type="entry name" value="ODD-SKIPPED - RELATED"/>
    <property type="match status" value="1"/>
</dbReference>
<dbReference type="PANTHER" id="PTHR14196:SF12">
    <property type="entry name" value="ZINC FINGER PROTEIN 208-LIKE"/>
    <property type="match status" value="1"/>
</dbReference>
<dbReference type="Pfam" id="PF02023">
    <property type="entry name" value="SCAN"/>
    <property type="match status" value="1"/>
</dbReference>
<evidence type="ECO:0000313" key="15">
    <source>
        <dbReference type="Ensembl" id="ENSSMRP00000026815.1"/>
    </source>
</evidence>
<feature type="domain" description="C2H2-type" evidence="13">
    <location>
        <begin position="210"/>
        <end position="237"/>
    </location>
</feature>
<evidence type="ECO:0000313" key="16">
    <source>
        <dbReference type="Proteomes" id="UP000694421"/>
    </source>
</evidence>
<feature type="domain" description="SCAN box" evidence="14">
    <location>
        <begin position="38"/>
        <end position="116"/>
    </location>
</feature>
<feature type="domain" description="C2H2-type" evidence="13">
    <location>
        <begin position="266"/>
        <end position="293"/>
    </location>
</feature>
<dbReference type="FunFam" id="3.30.160.60:FF:000016">
    <property type="entry name" value="zinc finger protein 37 homolog"/>
    <property type="match status" value="1"/>
</dbReference>
<keyword evidence="7" id="KW-0862">Zinc</keyword>
<comment type="similarity">
    <text evidence="3">Belongs to the krueppel C2H2-type zinc-finger protein family.</text>
</comment>
<keyword evidence="9" id="KW-0238">DNA-binding</keyword>
<keyword evidence="6 12" id="KW-0863">Zinc-finger</keyword>
<evidence type="ECO:0000256" key="6">
    <source>
        <dbReference type="ARBA" id="ARBA00022771"/>
    </source>
</evidence>
<dbReference type="FunFam" id="3.30.160.60:FF:000028">
    <property type="entry name" value="zinc finger protein 90 homolog"/>
    <property type="match status" value="1"/>
</dbReference>
<evidence type="ECO:0000259" key="13">
    <source>
        <dbReference type="PROSITE" id="PS50157"/>
    </source>
</evidence>
<dbReference type="InterPro" id="IPR036236">
    <property type="entry name" value="Znf_C2H2_sf"/>
</dbReference>
<keyword evidence="16" id="KW-1185">Reference proteome</keyword>